<protein>
    <submittedName>
        <fullName evidence="9">Petrobactin import system permease protein FpuB</fullName>
    </submittedName>
</protein>
<dbReference type="AlphaFoldDB" id="A0AA97CU12"/>
<dbReference type="InterPro" id="IPR000522">
    <property type="entry name" value="ABC_transptr_permease_BtuC"/>
</dbReference>
<gene>
    <name evidence="9" type="primary">fpuB</name>
    <name evidence="9" type="ORF">MP11Mi_15120</name>
</gene>
<feature type="transmembrane region" description="Helical" evidence="8">
    <location>
        <begin position="78"/>
        <end position="96"/>
    </location>
</feature>
<feature type="transmembrane region" description="Helical" evidence="8">
    <location>
        <begin position="21"/>
        <end position="42"/>
    </location>
</feature>
<feature type="transmembrane region" description="Helical" evidence="8">
    <location>
        <begin position="638"/>
        <end position="659"/>
    </location>
</feature>
<feature type="transmembrane region" description="Helical" evidence="8">
    <location>
        <begin position="371"/>
        <end position="395"/>
    </location>
</feature>
<dbReference type="Gene3D" id="1.10.3470.10">
    <property type="entry name" value="ABC transporter involved in vitamin B12 uptake, BtuC"/>
    <property type="match status" value="2"/>
</dbReference>
<feature type="transmembrane region" description="Helical" evidence="8">
    <location>
        <begin position="132"/>
        <end position="153"/>
    </location>
</feature>
<feature type="transmembrane region" description="Helical" evidence="8">
    <location>
        <begin position="483"/>
        <end position="503"/>
    </location>
</feature>
<feature type="transmembrane region" description="Helical" evidence="8">
    <location>
        <begin position="510"/>
        <end position="530"/>
    </location>
</feature>
<keyword evidence="4" id="KW-1003">Cell membrane</keyword>
<feature type="transmembrane region" description="Helical" evidence="8">
    <location>
        <begin position="326"/>
        <end position="346"/>
    </location>
</feature>
<evidence type="ECO:0000256" key="5">
    <source>
        <dbReference type="ARBA" id="ARBA00022692"/>
    </source>
</evidence>
<dbReference type="Pfam" id="PF01032">
    <property type="entry name" value="FecCD"/>
    <property type="match status" value="2"/>
</dbReference>
<sequence>MQTLTSTETKSPSPTGVRRPSGVVVFTVLLLLWVGVIAVVHLCQGSADLSVATLWNALWGGGLPQSSAILLTSRVPRLLAGLLVGAALGMAGAALQSVTRNPLASPETIGVGAGSYLVLTIAAACGVTSDTWIGLLIAFAGGLCAAAAVLGVTGQKADVLRVVLAGSALTMALSSVTSVILLLNTWQTQGLFVWGAGSLGQNGLSGVATMIPVAAVAACGLVALGRRLDLLQLGDDAAASYGVPVTSTRYIVLLLAVLLTASAITVTGPIGFVGLCAPALMRLLSYRITGLRRQRVFLATAALTGMALVLTADVALRAVVGAVNGIGIPTGVLTSLIGAVFLVVLARRLRGGGGHGESIASLRAGVVSPRYGARVLVVIGAAIVLVVALVAALLLGDTTLLLGDIWNWCRGVASVRVDLIVETRLPRIAGALLAGTALGMAGLFVQTITRNPLADPGILGVSASAGVGAVSVITLVSSPSDPVIYLAATAGAVVALFLLVVLGRSHQTQLILVGVALGAGAGAVTTLLLIRSDPWNQTRAMTWLGGSTYSTTFTQLAPLLVLIVVGALVAVRTRRDLDVLQFDDTTPRVLGVSVPRSRLVHIGLAALLTAAATAAVGVFAFVGLMAPHAARLLVGKRHMLVMPLTMVLGAIIVVVADIIGRALFAPTQLPAGLVVAIVGAPYFLFLLRSAKSVG</sequence>
<dbReference type="CDD" id="cd06550">
    <property type="entry name" value="TM_ABC_iron-siderophores_like"/>
    <property type="match status" value="2"/>
</dbReference>
<feature type="transmembrane region" description="Helical" evidence="8">
    <location>
        <begin position="602"/>
        <end position="626"/>
    </location>
</feature>
<dbReference type="InterPro" id="IPR037294">
    <property type="entry name" value="ABC_BtuC-like"/>
</dbReference>
<evidence type="ECO:0000256" key="4">
    <source>
        <dbReference type="ARBA" id="ARBA00022475"/>
    </source>
</evidence>
<evidence type="ECO:0000256" key="1">
    <source>
        <dbReference type="ARBA" id="ARBA00004651"/>
    </source>
</evidence>
<evidence type="ECO:0000313" key="9">
    <source>
        <dbReference type="EMBL" id="WOC12426.1"/>
    </source>
</evidence>
<feature type="transmembrane region" description="Helical" evidence="8">
    <location>
        <begin position="108"/>
        <end position="125"/>
    </location>
</feature>
<feature type="transmembrane region" description="Helical" evidence="8">
    <location>
        <begin position="204"/>
        <end position="224"/>
    </location>
</feature>
<feature type="transmembrane region" description="Helical" evidence="8">
    <location>
        <begin position="250"/>
        <end position="275"/>
    </location>
</feature>
<keyword evidence="6 8" id="KW-1133">Transmembrane helix</keyword>
<feature type="transmembrane region" description="Helical" evidence="8">
    <location>
        <begin position="671"/>
        <end position="690"/>
    </location>
</feature>
<dbReference type="GO" id="GO:0033214">
    <property type="term" value="P:siderophore-iron import into cell"/>
    <property type="evidence" value="ECO:0007669"/>
    <property type="project" value="TreeGrafter"/>
</dbReference>
<keyword evidence="3" id="KW-0813">Transport</keyword>
<feature type="transmembrane region" description="Helical" evidence="8">
    <location>
        <begin position="296"/>
        <end position="320"/>
    </location>
</feature>
<keyword evidence="7 8" id="KW-0472">Membrane</keyword>
<proteinExistence type="inferred from homology"/>
<feature type="transmembrane region" description="Helical" evidence="8">
    <location>
        <begin position="550"/>
        <end position="571"/>
    </location>
</feature>
<comment type="similarity">
    <text evidence="2">Belongs to the binding-protein-dependent transport system permease family. FecCD subfamily.</text>
</comment>
<comment type="subcellular location">
    <subcellularLocation>
        <location evidence="1">Cell membrane</location>
        <topology evidence="1">Multi-pass membrane protein</topology>
    </subcellularLocation>
</comment>
<evidence type="ECO:0000256" key="8">
    <source>
        <dbReference type="SAM" id="Phobius"/>
    </source>
</evidence>
<name>A0AA97CU12_9ACTN</name>
<dbReference type="EMBL" id="CP128986">
    <property type="protein sequence ID" value="WOC12426.1"/>
    <property type="molecule type" value="Genomic_DNA"/>
</dbReference>
<evidence type="ECO:0000256" key="2">
    <source>
        <dbReference type="ARBA" id="ARBA00007935"/>
    </source>
</evidence>
<evidence type="ECO:0000256" key="3">
    <source>
        <dbReference type="ARBA" id="ARBA00022448"/>
    </source>
</evidence>
<feature type="transmembrane region" description="Helical" evidence="8">
    <location>
        <begin position="428"/>
        <end position="445"/>
    </location>
</feature>
<feature type="transmembrane region" description="Helical" evidence="8">
    <location>
        <begin position="159"/>
        <end position="183"/>
    </location>
</feature>
<accession>A0AA97CU12</accession>
<dbReference type="PANTHER" id="PTHR30472">
    <property type="entry name" value="FERRIC ENTEROBACTIN TRANSPORT SYSTEM PERMEASE PROTEIN"/>
    <property type="match status" value="1"/>
</dbReference>
<dbReference type="GO" id="GO:0005886">
    <property type="term" value="C:plasma membrane"/>
    <property type="evidence" value="ECO:0007669"/>
    <property type="project" value="UniProtKB-SubCell"/>
</dbReference>
<evidence type="ECO:0000256" key="6">
    <source>
        <dbReference type="ARBA" id="ARBA00022989"/>
    </source>
</evidence>
<organism evidence="9">
    <name type="scientific">Gordonia sp. MP11Mi</name>
    <dbReference type="NCBI Taxonomy" id="3022769"/>
    <lineage>
        <taxon>Bacteria</taxon>
        <taxon>Bacillati</taxon>
        <taxon>Actinomycetota</taxon>
        <taxon>Actinomycetes</taxon>
        <taxon>Mycobacteriales</taxon>
        <taxon>Gordoniaceae</taxon>
        <taxon>Gordonia</taxon>
    </lineage>
</organism>
<keyword evidence="5 8" id="KW-0812">Transmembrane</keyword>
<dbReference type="GO" id="GO:0022857">
    <property type="term" value="F:transmembrane transporter activity"/>
    <property type="evidence" value="ECO:0007669"/>
    <property type="project" value="InterPro"/>
</dbReference>
<feature type="transmembrane region" description="Helical" evidence="8">
    <location>
        <begin position="457"/>
        <end position="477"/>
    </location>
</feature>
<dbReference type="SUPFAM" id="SSF81345">
    <property type="entry name" value="ABC transporter involved in vitamin B12 uptake, BtuC"/>
    <property type="match status" value="2"/>
</dbReference>
<evidence type="ECO:0000256" key="7">
    <source>
        <dbReference type="ARBA" id="ARBA00023136"/>
    </source>
</evidence>
<dbReference type="RefSeq" id="WP_420041658.1">
    <property type="nucleotide sequence ID" value="NZ_CP128986.1"/>
</dbReference>
<dbReference type="PANTHER" id="PTHR30472:SF37">
    <property type="entry name" value="FE(3+) DICITRATE TRANSPORT SYSTEM PERMEASE PROTEIN FECD-RELATED"/>
    <property type="match status" value="1"/>
</dbReference>
<reference evidence="9" key="1">
    <citation type="submission" date="2023-06" db="EMBL/GenBank/DDBJ databases">
        <title>Gordonia sp. nov. and Pseudochrobactrum sp. nov., two species isolated from the burying beetle Nicrophorus vespilloides.</title>
        <authorList>
            <person name="Poehlein A."/>
            <person name="Guzman J."/>
            <person name="Daniel R."/>
            <person name="Vilcinskas A."/>
        </authorList>
    </citation>
    <scope>NUCLEOTIDE SEQUENCE</scope>
    <source>
        <strain evidence="9">MP11Mi</strain>
    </source>
</reference>